<keyword evidence="4" id="KW-1185">Reference proteome</keyword>
<evidence type="ECO:0000259" key="2">
    <source>
        <dbReference type="SMART" id="SM00198"/>
    </source>
</evidence>
<sequence>MKIQLIVFIFEAHLYAVTQGDGLFRKNQFSDTNRKKGEAIDFEKIYIDDILAAHNKYRTIHQAPRLTLDPALALRAEHYAEELARRVPRENRTRSLGFGVNTAIFNGDIDVAGDFVVEEWYHQINHYPFDGEPSARELRKVRKFTQVVWKSTEFIGCAQKRNGLRLVFVCYYWPPGNIPGEFEDEVLPQE</sequence>
<dbReference type="PANTHER" id="PTHR10334">
    <property type="entry name" value="CYSTEINE-RICH SECRETORY PROTEIN-RELATED"/>
    <property type="match status" value="1"/>
</dbReference>
<reference evidence="3" key="1">
    <citation type="submission" date="2021-12" db="EMBL/GenBank/DDBJ databases">
        <authorList>
            <person name="King R."/>
        </authorList>
    </citation>
    <scope>NUCLEOTIDE SEQUENCE</scope>
</reference>
<dbReference type="Proteomes" id="UP001152759">
    <property type="component" value="Chromosome 2"/>
</dbReference>
<accession>A0A9P0CAN6</accession>
<dbReference type="PRINTS" id="PR00837">
    <property type="entry name" value="V5TPXLIKE"/>
</dbReference>
<dbReference type="InterPro" id="IPR035940">
    <property type="entry name" value="CAP_sf"/>
</dbReference>
<evidence type="ECO:0000313" key="3">
    <source>
        <dbReference type="EMBL" id="CAH0766664.1"/>
    </source>
</evidence>
<name>A0A9P0CAN6_BEMTA</name>
<dbReference type="Pfam" id="PF00188">
    <property type="entry name" value="CAP"/>
    <property type="match status" value="1"/>
</dbReference>
<dbReference type="SMART" id="SM00198">
    <property type="entry name" value="SCP"/>
    <property type="match status" value="1"/>
</dbReference>
<dbReference type="CDD" id="cd05382">
    <property type="entry name" value="CAP_GAPR1-like"/>
    <property type="match status" value="1"/>
</dbReference>
<proteinExistence type="predicted"/>
<protein>
    <recommendedName>
        <fullName evidence="2">SCP domain-containing protein</fullName>
    </recommendedName>
</protein>
<feature type="domain" description="SCP" evidence="2">
    <location>
        <begin position="45"/>
        <end position="180"/>
    </location>
</feature>
<feature type="chain" id="PRO_5040343076" description="SCP domain-containing protein" evidence="1">
    <location>
        <begin position="21"/>
        <end position="190"/>
    </location>
</feature>
<feature type="signal peptide" evidence="1">
    <location>
        <begin position="1"/>
        <end position="20"/>
    </location>
</feature>
<keyword evidence="1" id="KW-0732">Signal</keyword>
<evidence type="ECO:0000313" key="4">
    <source>
        <dbReference type="Proteomes" id="UP001152759"/>
    </source>
</evidence>
<dbReference type="InterPro" id="IPR034113">
    <property type="entry name" value="SCP_GAPR1-like"/>
</dbReference>
<organism evidence="3 4">
    <name type="scientific">Bemisia tabaci</name>
    <name type="common">Sweetpotato whitefly</name>
    <name type="synonym">Aleurodes tabaci</name>
    <dbReference type="NCBI Taxonomy" id="7038"/>
    <lineage>
        <taxon>Eukaryota</taxon>
        <taxon>Metazoa</taxon>
        <taxon>Ecdysozoa</taxon>
        <taxon>Arthropoda</taxon>
        <taxon>Hexapoda</taxon>
        <taxon>Insecta</taxon>
        <taxon>Pterygota</taxon>
        <taxon>Neoptera</taxon>
        <taxon>Paraneoptera</taxon>
        <taxon>Hemiptera</taxon>
        <taxon>Sternorrhyncha</taxon>
        <taxon>Aleyrodoidea</taxon>
        <taxon>Aleyrodidae</taxon>
        <taxon>Aleyrodinae</taxon>
        <taxon>Bemisia</taxon>
    </lineage>
</organism>
<dbReference type="SUPFAM" id="SSF55797">
    <property type="entry name" value="PR-1-like"/>
    <property type="match status" value="1"/>
</dbReference>
<dbReference type="InterPro" id="IPR014044">
    <property type="entry name" value="CAP_dom"/>
</dbReference>
<gene>
    <name evidence="3" type="ORF">BEMITA_LOCUS4399</name>
</gene>
<dbReference type="GO" id="GO:0005576">
    <property type="term" value="C:extracellular region"/>
    <property type="evidence" value="ECO:0007669"/>
    <property type="project" value="UniProtKB-SubCell"/>
</dbReference>
<dbReference type="Gene3D" id="3.40.33.10">
    <property type="entry name" value="CAP"/>
    <property type="match status" value="1"/>
</dbReference>
<dbReference type="InterPro" id="IPR001283">
    <property type="entry name" value="CRISP-related"/>
</dbReference>
<evidence type="ECO:0000256" key="1">
    <source>
        <dbReference type="SAM" id="SignalP"/>
    </source>
</evidence>
<dbReference type="AlphaFoldDB" id="A0A9P0CAN6"/>
<dbReference type="EMBL" id="OU963863">
    <property type="protein sequence ID" value="CAH0766664.1"/>
    <property type="molecule type" value="Genomic_DNA"/>
</dbReference>